<feature type="transmembrane region" description="Helical" evidence="2">
    <location>
        <begin position="48"/>
        <end position="66"/>
    </location>
</feature>
<dbReference type="RefSeq" id="WP_211911001.1">
    <property type="nucleotide sequence ID" value="NZ_CP036498.1"/>
</dbReference>
<sequence length="255" mass="26442">MFDPKSLLDQFIGGLNQGNPNQQGTGQQSRGPFGQAGGGDLLQQAGSFLGGFGGGAMTGGIAGLLLGSKKGRKIAGSALTYGGMAVAGALAYRAYQNYQAGKQATPTVAAETPLLPPPSDTPFNPTQPADQQSLSRNLLRAMIAAAKADGHIDATEQTNIFTQMDRMALSAEDKAFVMDELRAPLNVDAVASAARTPEEAAEIYTVSLLAIDLDHPAERAYLAQLASKLRLENGLVAHLHATVEGATVPVNQPTA</sequence>
<gene>
    <name evidence="3" type="ORF">RPMA_00495</name>
</gene>
<proteinExistence type="predicted"/>
<feature type="compositionally biased region" description="Low complexity" evidence="1">
    <location>
        <begin position="13"/>
        <end position="28"/>
    </location>
</feature>
<dbReference type="CDD" id="cd07178">
    <property type="entry name" value="terB_like_YebE"/>
    <property type="match status" value="1"/>
</dbReference>
<organism evidence="3 4">
    <name type="scientific">Tardiphaga alba</name>
    <dbReference type="NCBI Taxonomy" id="340268"/>
    <lineage>
        <taxon>Bacteria</taxon>
        <taxon>Pseudomonadati</taxon>
        <taxon>Pseudomonadota</taxon>
        <taxon>Alphaproteobacteria</taxon>
        <taxon>Hyphomicrobiales</taxon>
        <taxon>Nitrobacteraceae</taxon>
        <taxon>Tardiphaga</taxon>
    </lineage>
</organism>
<reference evidence="3 4" key="1">
    <citation type="submission" date="2019-02" db="EMBL/GenBank/DDBJ databases">
        <title>Emended description of the genus Rhodopseudomonas and description of Rhodopseudomonas albus sp. nov., a non-phototrophic, heavy-metal-tolerant bacterium isolated from garden soil.</title>
        <authorList>
            <person name="Bao Z."/>
            <person name="Cao W.W."/>
            <person name="Sato Y."/>
            <person name="Nishizawa T."/>
            <person name="Zhao J."/>
            <person name="Guo Y."/>
            <person name="Ohta H."/>
        </authorList>
    </citation>
    <scope>NUCLEOTIDE SEQUENCE [LARGE SCALE GENOMIC DNA]</scope>
    <source>
        <strain evidence="3 4">SK50-23</strain>
    </source>
</reference>
<keyword evidence="2" id="KW-0472">Membrane</keyword>
<feature type="compositionally biased region" description="Polar residues" evidence="1">
    <location>
        <begin position="121"/>
        <end position="131"/>
    </location>
</feature>
<evidence type="ECO:0000256" key="1">
    <source>
        <dbReference type="SAM" id="MobiDB-lite"/>
    </source>
</evidence>
<feature type="region of interest" description="Disordered" evidence="1">
    <location>
        <begin position="12"/>
        <end position="38"/>
    </location>
</feature>
<evidence type="ECO:0000256" key="2">
    <source>
        <dbReference type="SAM" id="Phobius"/>
    </source>
</evidence>
<keyword evidence="2" id="KW-0812">Transmembrane</keyword>
<dbReference type="Gene3D" id="1.10.3680.10">
    <property type="entry name" value="TerB-like"/>
    <property type="match status" value="1"/>
</dbReference>
<dbReference type="SUPFAM" id="SSF158682">
    <property type="entry name" value="TerB-like"/>
    <property type="match status" value="1"/>
</dbReference>
<evidence type="ECO:0000313" key="3">
    <source>
        <dbReference type="EMBL" id="QUS37515.1"/>
    </source>
</evidence>
<dbReference type="InterPro" id="IPR029024">
    <property type="entry name" value="TerB-like"/>
</dbReference>
<name>A0ABX8A5I5_9BRAD</name>
<feature type="transmembrane region" description="Helical" evidence="2">
    <location>
        <begin position="78"/>
        <end position="95"/>
    </location>
</feature>
<keyword evidence="4" id="KW-1185">Reference proteome</keyword>
<keyword evidence="2" id="KW-1133">Transmembrane helix</keyword>
<evidence type="ECO:0000313" key="4">
    <source>
        <dbReference type="Proteomes" id="UP000682843"/>
    </source>
</evidence>
<protein>
    <submittedName>
        <fullName evidence="3">Tellurite resistance TerB family protein</fullName>
    </submittedName>
</protein>
<dbReference type="Pfam" id="PF04391">
    <property type="entry name" value="DUF533"/>
    <property type="match status" value="1"/>
</dbReference>
<accession>A0ABX8A5I5</accession>
<feature type="region of interest" description="Disordered" evidence="1">
    <location>
        <begin position="110"/>
        <end position="131"/>
    </location>
</feature>
<dbReference type="EMBL" id="CP036498">
    <property type="protein sequence ID" value="QUS37515.1"/>
    <property type="molecule type" value="Genomic_DNA"/>
</dbReference>
<dbReference type="Proteomes" id="UP000682843">
    <property type="component" value="Chromosome"/>
</dbReference>
<dbReference type="InterPro" id="IPR007486">
    <property type="entry name" value="YebE"/>
</dbReference>